<accession>A0A132BQR9</accession>
<evidence type="ECO:0000313" key="2">
    <source>
        <dbReference type="EMBL" id="KUP90753.1"/>
    </source>
</evidence>
<gene>
    <name evidence="2" type="primary">azr_2</name>
    <name evidence="2" type="ORF">TRIHO_42980</name>
</gene>
<evidence type="ECO:0000259" key="1">
    <source>
        <dbReference type="Pfam" id="PF03358"/>
    </source>
</evidence>
<comment type="caution">
    <text evidence="2">The sequence shown here is derived from an EMBL/GenBank/DDBJ whole genome shotgun (WGS) entry which is preliminary data.</text>
</comment>
<dbReference type="OrthoDB" id="9812295at2"/>
<dbReference type="GO" id="GO:0050446">
    <property type="term" value="F:azobenzene reductase (NADP+) activity"/>
    <property type="evidence" value="ECO:0007669"/>
    <property type="project" value="UniProtKB-EC"/>
</dbReference>
<sequence length="183" mass="19982">MTEITAAMLVGSLRTGSINQRLARAIARYAPDTLRFRWIEMQDMPFYNGDLEVDRPAAVRAFVAAMQEVEAACIVTPEYNRSIPALLKNAIDWGSKPAAENVWRDRVIAMTGASPGGIGTAVGQQHLRQILAIQSATVLPGETYISFKTPDMIAEDGEIADPEVRAFIAGFAARFAALALRMR</sequence>
<dbReference type="RefSeq" id="WP_068248618.1">
    <property type="nucleotide sequence ID" value="NZ_LPUY01000135.1"/>
</dbReference>
<dbReference type="PANTHER" id="PTHR30543">
    <property type="entry name" value="CHROMATE REDUCTASE"/>
    <property type="match status" value="1"/>
</dbReference>
<evidence type="ECO:0000313" key="3">
    <source>
        <dbReference type="Proteomes" id="UP000068382"/>
    </source>
</evidence>
<dbReference type="PANTHER" id="PTHR30543:SF21">
    <property type="entry name" value="NAD(P)H-DEPENDENT FMN REDUCTASE LOT6"/>
    <property type="match status" value="1"/>
</dbReference>
<proteinExistence type="predicted"/>
<protein>
    <submittedName>
        <fullName evidence="2">NADPH azoreductase</fullName>
        <ecNumber evidence="2">1.7.1.6</ecNumber>
    </submittedName>
</protein>
<name>A0A132BQR9_9RHOB</name>
<dbReference type="InterPro" id="IPR050712">
    <property type="entry name" value="NAD(P)H-dep_reductase"/>
</dbReference>
<dbReference type="InterPro" id="IPR005025">
    <property type="entry name" value="FMN_Rdtase-like_dom"/>
</dbReference>
<feature type="domain" description="NADPH-dependent FMN reductase-like" evidence="1">
    <location>
        <begin position="7"/>
        <end position="146"/>
    </location>
</feature>
<reference evidence="2 3" key="1">
    <citation type="submission" date="2015-12" db="EMBL/GenBank/DDBJ databases">
        <title>Genome sequence of the marine Rhodobacteraceae strain O3.65, Candidatus Tritonibacter horizontis.</title>
        <authorList>
            <person name="Poehlein A."/>
            <person name="Giebel H.A."/>
            <person name="Voget S."/>
            <person name="Brinkhoff T."/>
        </authorList>
    </citation>
    <scope>NUCLEOTIDE SEQUENCE [LARGE SCALE GENOMIC DNA]</scope>
    <source>
        <strain evidence="2 3">O3.65</strain>
    </source>
</reference>
<keyword evidence="2" id="KW-0560">Oxidoreductase</keyword>
<dbReference type="GO" id="GO:0010181">
    <property type="term" value="F:FMN binding"/>
    <property type="evidence" value="ECO:0007669"/>
    <property type="project" value="TreeGrafter"/>
</dbReference>
<dbReference type="Gene3D" id="3.40.50.360">
    <property type="match status" value="1"/>
</dbReference>
<dbReference type="EMBL" id="LPUY01000135">
    <property type="protein sequence ID" value="KUP90753.1"/>
    <property type="molecule type" value="Genomic_DNA"/>
</dbReference>
<keyword evidence="3" id="KW-1185">Reference proteome</keyword>
<organism evidence="2 3">
    <name type="scientific">Tritonibacter horizontis</name>
    <dbReference type="NCBI Taxonomy" id="1768241"/>
    <lineage>
        <taxon>Bacteria</taxon>
        <taxon>Pseudomonadati</taxon>
        <taxon>Pseudomonadota</taxon>
        <taxon>Alphaproteobacteria</taxon>
        <taxon>Rhodobacterales</taxon>
        <taxon>Paracoccaceae</taxon>
        <taxon>Tritonibacter</taxon>
    </lineage>
</organism>
<dbReference type="EC" id="1.7.1.6" evidence="2"/>
<dbReference type="PATRIC" id="fig|1768241.3.peg.4492"/>
<dbReference type="GO" id="GO:0005829">
    <property type="term" value="C:cytosol"/>
    <property type="evidence" value="ECO:0007669"/>
    <property type="project" value="TreeGrafter"/>
</dbReference>
<dbReference type="Proteomes" id="UP000068382">
    <property type="component" value="Unassembled WGS sequence"/>
</dbReference>
<dbReference type="InterPro" id="IPR029039">
    <property type="entry name" value="Flavoprotein-like_sf"/>
</dbReference>
<dbReference type="SUPFAM" id="SSF52218">
    <property type="entry name" value="Flavoproteins"/>
    <property type="match status" value="1"/>
</dbReference>
<dbReference type="Pfam" id="PF03358">
    <property type="entry name" value="FMN_red"/>
    <property type="match status" value="1"/>
</dbReference>
<dbReference type="AlphaFoldDB" id="A0A132BQR9"/>